<sequence length="261" mass="31034">MLFSIGQVTKMYNISHDTLRYYDKINLLKPSIKKENGYRYYTIREIEILEIILIAKQLEIPIKTIKEVLETEDENEYSKLFEKHEDLLDKKIKYLNNLKAKVKKSKEVTHEMSIFKNDENLDNLSLEYIDKEVVFLNQNGNSYIGTLGEEKNLMILLSQNENGDIVGDESIIGIEIFKGENFKFDNYTDYVKKRFEGEYIKVTRKDTFNNIEKYIKKIIHKETKMKGMPKKIEVLMESMFIISKKNKENIYYTQLYIPKIK</sequence>
<accession>A0ABU0MWT3</accession>
<keyword evidence="3 6" id="KW-0238">DNA-binding</keyword>
<dbReference type="EMBL" id="JAUSWG010000002">
    <property type="protein sequence ID" value="MDQ0555363.1"/>
    <property type="molecule type" value="Genomic_DNA"/>
</dbReference>
<keyword evidence="7" id="KW-1185">Reference proteome</keyword>
<evidence type="ECO:0000313" key="6">
    <source>
        <dbReference type="EMBL" id="MDQ0555363.1"/>
    </source>
</evidence>
<evidence type="ECO:0000259" key="5">
    <source>
        <dbReference type="PROSITE" id="PS50937"/>
    </source>
</evidence>
<dbReference type="Gene3D" id="1.10.1660.10">
    <property type="match status" value="1"/>
</dbReference>
<dbReference type="SMART" id="SM00422">
    <property type="entry name" value="HTH_MERR"/>
    <property type="match status" value="1"/>
</dbReference>
<proteinExistence type="predicted"/>
<evidence type="ECO:0000256" key="4">
    <source>
        <dbReference type="ARBA" id="ARBA00023163"/>
    </source>
</evidence>
<dbReference type="Proteomes" id="UP001232584">
    <property type="component" value="Unassembled WGS sequence"/>
</dbReference>
<dbReference type="PANTHER" id="PTHR30204:SF69">
    <property type="entry name" value="MERR-FAMILY TRANSCRIPTIONAL REGULATOR"/>
    <property type="match status" value="1"/>
</dbReference>
<reference evidence="6 7" key="1">
    <citation type="submission" date="2023-07" db="EMBL/GenBank/DDBJ databases">
        <title>Genomic Encyclopedia of Type Strains, Phase IV (KMG-IV): sequencing the most valuable type-strain genomes for metagenomic binning, comparative biology and taxonomic classification.</title>
        <authorList>
            <person name="Goeker M."/>
        </authorList>
    </citation>
    <scope>NUCLEOTIDE SEQUENCE [LARGE SCALE GENOMIC DNA]</scope>
    <source>
        <strain evidence="6 7">DSM 15049</strain>
    </source>
</reference>
<comment type="caution">
    <text evidence="6">The sequence shown here is derived from an EMBL/GenBank/DDBJ whole genome shotgun (WGS) entry which is preliminary data.</text>
</comment>
<name>A0ABU0MWT3_9FIRM</name>
<dbReference type="InterPro" id="IPR009061">
    <property type="entry name" value="DNA-bd_dom_put_sf"/>
</dbReference>
<dbReference type="InterPro" id="IPR000551">
    <property type="entry name" value="MerR-type_HTH_dom"/>
</dbReference>
<evidence type="ECO:0000256" key="3">
    <source>
        <dbReference type="ARBA" id="ARBA00023125"/>
    </source>
</evidence>
<protein>
    <submittedName>
        <fullName evidence="6">DNA-binding transcriptional MerR regulator</fullName>
    </submittedName>
</protein>
<dbReference type="PROSITE" id="PS50937">
    <property type="entry name" value="HTH_MERR_2"/>
    <property type="match status" value="1"/>
</dbReference>
<dbReference type="GO" id="GO:0003677">
    <property type="term" value="F:DNA binding"/>
    <property type="evidence" value="ECO:0007669"/>
    <property type="project" value="UniProtKB-KW"/>
</dbReference>
<dbReference type="Pfam" id="PF13411">
    <property type="entry name" value="MerR_1"/>
    <property type="match status" value="1"/>
</dbReference>
<dbReference type="RefSeq" id="WP_307502435.1">
    <property type="nucleotide sequence ID" value="NZ_BAAACE010000029.1"/>
</dbReference>
<evidence type="ECO:0000313" key="7">
    <source>
        <dbReference type="Proteomes" id="UP001232584"/>
    </source>
</evidence>
<dbReference type="SUPFAM" id="SSF46955">
    <property type="entry name" value="Putative DNA-binding domain"/>
    <property type="match status" value="1"/>
</dbReference>
<dbReference type="PANTHER" id="PTHR30204">
    <property type="entry name" value="REDOX-CYCLING DRUG-SENSING TRANSCRIPTIONAL ACTIVATOR SOXR"/>
    <property type="match status" value="1"/>
</dbReference>
<feature type="domain" description="HTH merR-type" evidence="5">
    <location>
        <begin position="2"/>
        <end position="71"/>
    </location>
</feature>
<evidence type="ECO:0000256" key="2">
    <source>
        <dbReference type="ARBA" id="ARBA00023015"/>
    </source>
</evidence>
<gene>
    <name evidence="6" type="ORF">QOZ92_000476</name>
</gene>
<dbReference type="InterPro" id="IPR047057">
    <property type="entry name" value="MerR_fam"/>
</dbReference>
<keyword evidence="1" id="KW-0678">Repressor</keyword>
<keyword evidence="4" id="KW-0804">Transcription</keyword>
<evidence type="ECO:0000256" key="1">
    <source>
        <dbReference type="ARBA" id="ARBA00022491"/>
    </source>
</evidence>
<keyword evidence="2" id="KW-0805">Transcription regulation</keyword>
<organism evidence="6 7">
    <name type="scientific">Paraclostridium ghonii</name>
    <dbReference type="NCBI Taxonomy" id="29358"/>
    <lineage>
        <taxon>Bacteria</taxon>
        <taxon>Bacillati</taxon>
        <taxon>Bacillota</taxon>
        <taxon>Clostridia</taxon>
        <taxon>Peptostreptococcales</taxon>
        <taxon>Peptostreptococcaceae</taxon>
        <taxon>Paraclostridium</taxon>
    </lineage>
</organism>